<dbReference type="AlphaFoldDB" id="A0A7W6M9W4"/>
<name>A0A7W6M9W4_9RHOB</name>
<dbReference type="EMBL" id="JACIFU010000003">
    <property type="protein sequence ID" value="MBB4175151.1"/>
    <property type="molecule type" value="Genomic_DNA"/>
</dbReference>
<accession>A0A7W6M9W4</accession>
<comment type="caution">
    <text evidence="1">The sequence shown here is derived from an EMBL/GenBank/DDBJ whole genome shotgun (WGS) entry which is preliminary data.</text>
</comment>
<evidence type="ECO:0000313" key="2">
    <source>
        <dbReference type="Proteomes" id="UP000565745"/>
    </source>
</evidence>
<dbReference type="OrthoDB" id="7869201at2"/>
<sequence length="94" mass="10258">MTPTDLFALQLRLGTLFIETQAVMSLRLLAMGGVIPSHPGENTRMVSEKGPAMTKAFAAATQAMMEGKRPEQIMSAAITPVSKRVRSNRKRLSK</sequence>
<gene>
    <name evidence="1" type="ORF">GGR93_002939</name>
</gene>
<keyword evidence="2" id="KW-1185">Reference proteome</keyword>
<reference evidence="1 2" key="1">
    <citation type="submission" date="2020-08" db="EMBL/GenBank/DDBJ databases">
        <title>Genomic Encyclopedia of Type Strains, Phase IV (KMG-IV): sequencing the most valuable type-strain genomes for metagenomic binning, comparative biology and taxonomic classification.</title>
        <authorList>
            <person name="Goeker M."/>
        </authorList>
    </citation>
    <scope>NUCLEOTIDE SEQUENCE [LARGE SCALE GENOMIC DNA]</scope>
    <source>
        <strain evidence="1 2">DSM 101015</strain>
    </source>
</reference>
<protein>
    <recommendedName>
        <fullName evidence="3">Antifreeze protein</fullName>
    </recommendedName>
</protein>
<organism evidence="1 2">
    <name type="scientific">Sulfitobacter noctilucicola</name>
    <dbReference type="NCBI Taxonomy" id="1342301"/>
    <lineage>
        <taxon>Bacteria</taxon>
        <taxon>Pseudomonadati</taxon>
        <taxon>Pseudomonadota</taxon>
        <taxon>Alphaproteobacteria</taxon>
        <taxon>Rhodobacterales</taxon>
        <taxon>Roseobacteraceae</taxon>
        <taxon>Sulfitobacter</taxon>
    </lineage>
</organism>
<evidence type="ECO:0000313" key="1">
    <source>
        <dbReference type="EMBL" id="MBB4175151.1"/>
    </source>
</evidence>
<dbReference type="RefSeq" id="WP_025055756.1">
    <property type="nucleotide sequence ID" value="NZ_JACIFU010000003.1"/>
</dbReference>
<proteinExistence type="predicted"/>
<dbReference type="Proteomes" id="UP000565745">
    <property type="component" value="Unassembled WGS sequence"/>
</dbReference>
<evidence type="ECO:0008006" key="3">
    <source>
        <dbReference type="Google" id="ProtNLM"/>
    </source>
</evidence>